<evidence type="ECO:0000313" key="1">
    <source>
        <dbReference type="EMBL" id="POH64935.1"/>
    </source>
</evidence>
<name>A0A2S3ZEG9_9MICO</name>
<dbReference type="Pfam" id="PF12686">
    <property type="entry name" value="DUF3800"/>
    <property type="match status" value="1"/>
</dbReference>
<gene>
    <name evidence="1" type="ORF">C3B59_09435</name>
</gene>
<protein>
    <recommendedName>
        <fullName evidence="3">DUF3800 domain-containing protein</fullName>
    </recommendedName>
</protein>
<dbReference type="OrthoDB" id="4763494at2"/>
<evidence type="ECO:0000313" key="2">
    <source>
        <dbReference type="Proteomes" id="UP000237104"/>
    </source>
</evidence>
<dbReference type="Proteomes" id="UP000237104">
    <property type="component" value="Unassembled WGS sequence"/>
</dbReference>
<dbReference type="EMBL" id="PPXF01000044">
    <property type="protein sequence ID" value="POH64935.1"/>
    <property type="molecule type" value="Genomic_DNA"/>
</dbReference>
<dbReference type="AlphaFoldDB" id="A0A2S3ZEG9"/>
<sequence length="252" mass="28568">MHLCYVDDSGDSKNGTTLTAVIVEDKHWSALLDAWLEGRREVHRLFGVGKNLEIHAHKLYKGRGEFCETPVQNSKFGTKQRAATGRILLTQVGRFPEVTIMTVGMKTKVNAEVYARFVARLEDWAAQQDTYLMIFYDGQQGLPAPGSTPTQLEMTELWETAIRDAKPYRDVHRSLDISTRRVVEDVIMQDSKYSQFIQAADLIAYGAFHKHAQEHPEIWGAKLVPSDAAIIAYMKTAARWPSTSDYGVEWFD</sequence>
<accession>A0A2S3ZEG9</accession>
<dbReference type="InterPro" id="IPR024524">
    <property type="entry name" value="DUF3800"/>
</dbReference>
<proteinExistence type="predicted"/>
<comment type="caution">
    <text evidence="1">The sequence shown here is derived from an EMBL/GenBank/DDBJ whole genome shotgun (WGS) entry which is preliminary data.</text>
</comment>
<evidence type="ECO:0008006" key="3">
    <source>
        <dbReference type="Google" id="ProtNLM"/>
    </source>
</evidence>
<organism evidence="1 2">
    <name type="scientific">Cryobacterium zongtaii</name>
    <dbReference type="NCBI Taxonomy" id="1259217"/>
    <lineage>
        <taxon>Bacteria</taxon>
        <taxon>Bacillati</taxon>
        <taxon>Actinomycetota</taxon>
        <taxon>Actinomycetes</taxon>
        <taxon>Micrococcales</taxon>
        <taxon>Microbacteriaceae</taxon>
        <taxon>Cryobacterium</taxon>
    </lineage>
</organism>
<reference evidence="1 2" key="1">
    <citation type="submission" date="2018-01" db="EMBL/GenBank/DDBJ databases">
        <title>Cryobacterium sp. nov., from glaciers in China.</title>
        <authorList>
            <person name="Liu Q."/>
            <person name="Xin Y.-H."/>
        </authorList>
    </citation>
    <scope>NUCLEOTIDE SEQUENCE [LARGE SCALE GENOMIC DNA]</scope>
    <source>
        <strain evidence="1 2">TMB1-8</strain>
    </source>
</reference>